<organism evidence="1 2">
    <name type="scientific">Christiangramia flava JLT2011</name>
    <dbReference type="NCBI Taxonomy" id="1229726"/>
    <lineage>
        <taxon>Bacteria</taxon>
        <taxon>Pseudomonadati</taxon>
        <taxon>Bacteroidota</taxon>
        <taxon>Flavobacteriia</taxon>
        <taxon>Flavobacteriales</taxon>
        <taxon>Flavobacteriaceae</taxon>
        <taxon>Christiangramia</taxon>
    </lineage>
</organism>
<dbReference type="EMBL" id="CP016359">
    <property type="protein sequence ID" value="APU69479.1"/>
    <property type="molecule type" value="Genomic_DNA"/>
</dbReference>
<protein>
    <submittedName>
        <fullName evidence="1">Uncharacterized protein</fullName>
    </submittedName>
</protein>
<dbReference type="PROSITE" id="PS51257">
    <property type="entry name" value="PROKAR_LIPOPROTEIN"/>
    <property type="match status" value="1"/>
</dbReference>
<dbReference type="STRING" id="1229726.GRFL_2755"/>
<evidence type="ECO:0000313" key="2">
    <source>
        <dbReference type="Proteomes" id="UP000186230"/>
    </source>
</evidence>
<dbReference type="KEGG" id="gfl:GRFL_2755"/>
<dbReference type="Proteomes" id="UP000186230">
    <property type="component" value="Chromosome"/>
</dbReference>
<evidence type="ECO:0000313" key="1">
    <source>
        <dbReference type="EMBL" id="APU69479.1"/>
    </source>
</evidence>
<gene>
    <name evidence="1" type="ORF">GRFL_2755</name>
</gene>
<proteinExistence type="predicted"/>
<name>A0A1L7I797_9FLAO</name>
<reference evidence="1 2" key="1">
    <citation type="submission" date="2016-07" db="EMBL/GenBank/DDBJ databases">
        <title>Multi-omics approach to identify versatile polysaccharide utilization systems of a marine flavobacterium Gramella flava.</title>
        <authorList>
            <person name="Tang K."/>
        </authorList>
    </citation>
    <scope>NUCLEOTIDE SEQUENCE [LARGE SCALE GENOMIC DNA]</scope>
    <source>
        <strain evidence="1 2">JLT2011</strain>
    </source>
</reference>
<sequence length="994" mass="113293">MKLRLLYVAWMWLALSACQREPSTPQLPASEEPFSREELENLEEESELPANMTKTGSRDTIAEVISEKSKSTSEKTRSFLQNASEKAIHISESNTKKINSPTADFSEKVFEKPNISIISKPENTSLEPGSRHTLPIEIASENAHDQKLQLQATLPEDWKLVSVSSIDELQNSDKKVALLSFFIPSSAKPGSRPVSLEILQENGEIVLQDEIQVSIAKNPSLEIFAISYPKTLQAGAPVEVVYGIRNNGNVRQEISLKSNVELLDAEKGTIAPDSLKVVKVQAKASQKIQQLQTITTYLEVSSKELKEPLRAYSSTRIFPSKIQKKDAYFRFPVRASLNYNSYTYKDEHFSTISAEVFGDGYLDLKKDHHLNFVFRLPKQQYLKRFGVTDQYSLIYSYKDRTRVFLGDHAYFMNRLGFDNRYGMGFRIDQKLQKWEFSTYYSKPRLYEFNSSPLFGAKATYRFTDSLQVALNLAHSSGSIQGANPNIEANPDEKGQILTASVNFKRRRTQVEAEASASFTNQHQSSAAFLNVLQGFGKFSFNGSYTLSGEYYFGSLRNSRQFSNSLFYNPGKWNFAVGHTVSRVNQRLNPLFYAAEPYFENTYALAGYRVNRKHSFSLRAETRQREDQLEPKSYFYKERSLLYRYLYSGEKLSFNFNGRLAKTQNLLVGSDDFKNTYSINFNSAYRLTDALSLRGGMNHNYSNRYGYSDAKMAYTRYHVGFNLSAGRNFRWNATYNSGFSPDENYLRRDFVTSNFLFRLARHHQFETRITYYENAGAMNRKELLALGKYTYFLGVPLKRVLDQGSLSGTIGTSTEDLDVSGIRILAAGKEVVTNKNGHFELNNLPVGQHYLFIDESSLQASSVVTTQSPIEINIQPNAKHHSYFEISQAGGIKGYISMKNQNGESAYRGYVKISNEQFSYMTESNEQGIFHFDRIVPGNYSLKLLHFRNEEDYDFEKELAVSVQPGELVAIEMPIVARPRKIKFSKKTYNLGKKP</sequence>
<keyword evidence="2" id="KW-1185">Reference proteome</keyword>
<dbReference type="SUPFAM" id="SSF49464">
    <property type="entry name" value="Carboxypeptidase regulatory domain-like"/>
    <property type="match status" value="1"/>
</dbReference>
<dbReference type="InterPro" id="IPR008969">
    <property type="entry name" value="CarboxyPept-like_regulatory"/>
</dbReference>
<dbReference type="RefSeq" id="WP_083645143.1">
    <property type="nucleotide sequence ID" value="NZ_AMRU01000015.1"/>
</dbReference>
<dbReference type="OrthoDB" id="910082at2"/>
<accession>A0A1L7I797</accession>
<dbReference type="AlphaFoldDB" id="A0A1L7I797"/>